<evidence type="ECO:0000313" key="2">
    <source>
        <dbReference type="EMBL" id="AGG89188.1"/>
    </source>
</evidence>
<dbReference type="eggNOG" id="ENOG5031ADJ">
    <property type="taxonomic scope" value="Bacteria"/>
</dbReference>
<dbReference type="Proteomes" id="UP000011859">
    <property type="component" value="Chromosome"/>
</dbReference>
<sequence>MTTDIAYTHLTPWETFVFIHFYTVPLVCEAVPQIGCGCLAKPVLARLEVHPDIAEVWLHHRGDVIAIKWLRELRVDQQVGLLRAALGGDSQVALVAATTASALLATFPNPSYWYRRETVDQLSQEEAHTMAARLVQRLSQARVPLPDGAALQCDLACALLEVLVADEALPIEARLARLLGVARNTFQQHLGPNALPQLEAWLTPAALLPEAAG</sequence>
<dbReference type="EMBL" id="CP003470">
    <property type="protein sequence ID" value="AGG88985.1"/>
    <property type="molecule type" value="Genomic_DNA"/>
</dbReference>
<organism evidence="3 4">
    <name type="scientific">Rhodanobacter denitrificans</name>
    <dbReference type="NCBI Taxonomy" id="666685"/>
    <lineage>
        <taxon>Bacteria</taxon>
        <taxon>Pseudomonadati</taxon>
        <taxon>Pseudomonadota</taxon>
        <taxon>Gammaproteobacteria</taxon>
        <taxon>Lysobacterales</taxon>
        <taxon>Rhodanobacteraceae</taxon>
        <taxon>Rhodanobacter</taxon>
    </lineage>
</organism>
<evidence type="ECO:0000313" key="3">
    <source>
        <dbReference type="EMBL" id="AGG89227.1"/>
    </source>
</evidence>
<evidence type="ECO:0000313" key="1">
    <source>
        <dbReference type="EMBL" id="AGG88985.1"/>
    </source>
</evidence>
<dbReference type="STRING" id="666685.R2APBS1_1861"/>
<gene>
    <name evidence="1" type="ORF">R2APBS1_1861</name>
    <name evidence="2" type="ORF">R2APBS1_2066</name>
    <name evidence="3" type="ORF">R2APBS1_2106</name>
</gene>
<evidence type="ECO:0000313" key="4">
    <source>
        <dbReference type="Proteomes" id="UP000011859"/>
    </source>
</evidence>
<dbReference type="EMBL" id="CP003470">
    <property type="protein sequence ID" value="AGG89227.1"/>
    <property type="molecule type" value="Genomic_DNA"/>
</dbReference>
<dbReference type="HOGENOM" id="CLU_1293463_0_0_6"/>
<reference evidence="3 4" key="1">
    <citation type="submission" date="2012-04" db="EMBL/GenBank/DDBJ databases">
        <title>Complete genome of Rhodanobacter sp. 2APBS1.</title>
        <authorList>
            <consortium name="US DOE Joint Genome Institute"/>
            <person name="Huntemann M."/>
            <person name="Wei C.-L."/>
            <person name="Han J."/>
            <person name="Detter J.C."/>
            <person name="Han C."/>
            <person name="Tapia R."/>
            <person name="Munk A.C.C."/>
            <person name="Chen A."/>
            <person name="Krypides N."/>
            <person name="Mavromatis K."/>
            <person name="Markowitz V."/>
            <person name="Szeto E."/>
            <person name="Ivanova N."/>
            <person name="Mikhailova N."/>
            <person name="Ovchinnikova G."/>
            <person name="Pagani I."/>
            <person name="Pati A."/>
            <person name="Goodwin L."/>
            <person name="Peters L."/>
            <person name="Pitluck S."/>
            <person name="Woyke T."/>
            <person name="Prakash O."/>
            <person name="Elkins J."/>
            <person name="Brown S."/>
            <person name="Palumbo A."/>
            <person name="Hemme C."/>
            <person name="Zhou J."/>
            <person name="Watson D."/>
            <person name="Jardine P."/>
            <person name="Kostka J."/>
            <person name="Green S."/>
        </authorList>
    </citation>
    <scope>NUCLEOTIDE SEQUENCE [LARGE SCALE GENOMIC DNA]</scope>
    <source>
        <strain evidence="3 4">2APBS1</strain>
    </source>
</reference>
<dbReference type="AlphaFoldDB" id="M4NGK1"/>
<dbReference type="KEGG" id="rhd:R2APBS1_1861"/>
<dbReference type="KEGG" id="rhd:R2APBS1_2106"/>
<protein>
    <submittedName>
        <fullName evidence="3">Uncharacterized protein</fullName>
    </submittedName>
</protein>
<keyword evidence="4" id="KW-1185">Reference proteome</keyword>
<name>M4NGK1_9GAMM</name>
<dbReference type="KEGG" id="rhd:R2APBS1_2066"/>
<proteinExistence type="predicted"/>
<accession>M4NGK1</accession>
<dbReference type="EMBL" id="CP003470">
    <property type="protein sequence ID" value="AGG89188.1"/>
    <property type="molecule type" value="Genomic_DNA"/>
</dbReference>